<feature type="chain" id="PRO_5045006811" description="RxLR effector protein" evidence="5">
    <location>
        <begin position="21"/>
        <end position="112"/>
    </location>
</feature>
<protein>
    <recommendedName>
        <fullName evidence="5">RxLR effector protein</fullName>
    </recommendedName>
</protein>
<comment type="subcellular location">
    <subcellularLocation>
        <location evidence="1 5">Secreted</location>
    </subcellularLocation>
</comment>
<dbReference type="EMBL" id="NBNE01002038">
    <property type="protein sequence ID" value="OWZ11745.1"/>
    <property type="molecule type" value="Genomic_DNA"/>
</dbReference>
<reference evidence="7" key="1">
    <citation type="submission" date="2017-03" db="EMBL/GenBank/DDBJ databases">
        <title>Phytopthora megakarya and P. palmivora, two closely related causual agents of cacao black pod achieved similar genome size and gene model numbers by different mechanisms.</title>
        <authorList>
            <person name="Ali S."/>
            <person name="Shao J."/>
            <person name="Larry D.J."/>
            <person name="Kronmiller B."/>
            <person name="Shen D."/>
            <person name="Strem M.D."/>
            <person name="Melnick R.L."/>
            <person name="Guiltinan M.J."/>
            <person name="Tyler B.M."/>
            <person name="Meinhardt L.W."/>
            <person name="Bailey B.A."/>
        </authorList>
    </citation>
    <scope>NUCLEOTIDE SEQUENCE [LARGE SCALE GENOMIC DNA]</scope>
    <source>
        <strain evidence="7">zdho120</strain>
    </source>
</reference>
<keyword evidence="7" id="KW-1185">Reference proteome</keyword>
<dbReference type="InterPro" id="IPR031825">
    <property type="entry name" value="RXLR"/>
</dbReference>
<evidence type="ECO:0000313" key="6">
    <source>
        <dbReference type="EMBL" id="OWZ11745.1"/>
    </source>
</evidence>
<comment type="similarity">
    <text evidence="2 5">Belongs to the RxLR effector family.</text>
</comment>
<dbReference type="OrthoDB" id="88741at2759"/>
<evidence type="ECO:0000256" key="4">
    <source>
        <dbReference type="ARBA" id="ARBA00022729"/>
    </source>
</evidence>
<name>A0A225W2E2_9STRA</name>
<keyword evidence="4 5" id="KW-0732">Signal</keyword>
<evidence type="ECO:0000256" key="2">
    <source>
        <dbReference type="ARBA" id="ARBA00010400"/>
    </source>
</evidence>
<evidence type="ECO:0000256" key="5">
    <source>
        <dbReference type="RuleBase" id="RU367124"/>
    </source>
</evidence>
<evidence type="ECO:0000256" key="1">
    <source>
        <dbReference type="ARBA" id="ARBA00004613"/>
    </source>
</evidence>
<keyword evidence="3 5" id="KW-0964">Secreted</keyword>
<gene>
    <name evidence="6" type="ORF">PHMEG_00015194</name>
</gene>
<dbReference type="AlphaFoldDB" id="A0A225W2E2"/>
<proteinExistence type="inferred from homology"/>
<organism evidence="6 7">
    <name type="scientific">Phytophthora megakarya</name>
    <dbReference type="NCBI Taxonomy" id="4795"/>
    <lineage>
        <taxon>Eukaryota</taxon>
        <taxon>Sar</taxon>
        <taxon>Stramenopiles</taxon>
        <taxon>Oomycota</taxon>
        <taxon>Peronosporomycetes</taxon>
        <taxon>Peronosporales</taxon>
        <taxon>Peronosporaceae</taxon>
        <taxon>Phytophthora</taxon>
    </lineage>
</organism>
<dbReference type="Pfam" id="PF16810">
    <property type="entry name" value="RXLR"/>
    <property type="match status" value="1"/>
</dbReference>
<comment type="caution">
    <text evidence="6">The sequence shown here is derived from an EMBL/GenBank/DDBJ whole genome shotgun (WGS) entry which is preliminary data.</text>
</comment>
<comment type="function">
    <text evidence="5">Effector that suppresses plant defense responses during pathogen infection.</text>
</comment>
<feature type="signal peptide" evidence="5">
    <location>
        <begin position="1"/>
        <end position="20"/>
    </location>
</feature>
<accession>A0A225W2E2</accession>
<dbReference type="Proteomes" id="UP000198211">
    <property type="component" value="Unassembled WGS sequence"/>
</dbReference>
<evidence type="ECO:0000256" key="3">
    <source>
        <dbReference type="ARBA" id="ARBA00022525"/>
    </source>
</evidence>
<evidence type="ECO:0000313" key="7">
    <source>
        <dbReference type="Proteomes" id="UP000198211"/>
    </source>
</evidence>
<sequence length="112" mass="12927">MRVCLPIVLTATALLASTDALYSGQVSATKHNIAESNGIPNKRFLRKRETLNEDAEERGWNELAAKLKRLKKYNVWIFTNKDMDWIKANHPDLVAGYTRFWDNRMVRGGKYN</sequence>
<comment type="domain">
    <text evidence="5">The RxLR-dEER motif acts to carry the protein into the host cell cytoplasm through binding to cell surface phosphatidylinositol-3-phosphate.</text>
</comment>